<name>A0A829W266_9FIRM</name>
<sequence length="66" mass="7487">MAAKRNELEVTAMGAAIHGATIRRIPAVNDLINVFHDDRSGFYIVFNDFVIVSEHLLNHIHEIIME</sequence>
<proteinExistence type="predicted"/>
<evidence type="ECO:0000313" key="2">
    <source>
        <dbReference type="Proteomes" id="UP000315200"/>
    </source>
</evidence>
<reference evidence="1 2" key="1">
    <citation type="submission" date="2019-06" db="EMBL/GenBank/DDBJ databases">
        <title>Draft genome sequence of [Clostridium] clostridioforme NBRC 113352.</title>
        <authorList>
            <person name="Miura T."/>
            <person name="Furukawa M."/>
            <person name="Shimamura M."/>
            <person name="Ohyama Y."/>
            <person name="Yamazoe A."/>
            <person name="Kawasaki H."/>
        </authorList>
    </citation>
    <scope>NUCLEOTIDE SEQUENCE [LARGE SCALE GENOMIC DNA]</scope>
    <source>
        <strain evidence="1 2">NBRC 113352</strain>
    </source>
</reference>
<protein>
    <submittedName>
        <fullName evidence="1">Uncharacterized protein</fullName>
    </submittedName>
</protein>
<dbReference type="AlphaFoldDB" id="A0A829W266"/>
<evidence type="ECO:0000313" key="1">
    <source>
        <dbReference type="EMBL" id="GEA36307.1"/>
    </source>
</evidence>
<comment type="caution">
    <text evidence="1">The sequence shown here is derived from an EMBL/GenBank/DDBJ whole genome shotgun (WGS) entry which is preliminary data.</text>
</comment>
<gene>
    <name evidence="1" type="ORF">Ccl03g_20200</name>
</gene>
<dbReference type="Proteomes" id="UP000315200">
    <property type="component" value="Unassembled WGS sequence"/>
</dbReference>
<dbReference type="EMBL" id="BJLB01000001">
    <property type="protein sequence ID" value="GEA36307.1"/>
    <property type="molecule type" value="Genomic_DNA"/>
</dbReference>
<accession>A0A829W266</accession>
<organism evidence="1 2">
    <name type="scientific">Enterocloster clostridioformis</name>
    <dbReference type="NCBI Taxonomy" id="1531"/>
    <lineage>
        <taxon>Bacteria</taxon>
        <taxon>Bacillati</taxon>
        <taxon>Bacillota</taxon>
        <taxon>Clostridia</taxon>
        <taxon>Lachnospirales</taxon>
        <taxon>Lachnospiraceae</taxon>
        <taxon>Enterocloster</taxon>
    </lineage>
</organism>